<dbReference type="Gene3D" id="1.10.10.10">
    <property type="entry name" value="Winged helix-like DNA-binding domain superfamily/Winged helix DNA-binding domain"/>
    <property type="match status" value="1"/>
</dbReference>
<dbReference type="EMBL" id="JBHRTK010000002">
    <property type="protein sequence ID" value="MFC3205115.1"/>
    <property type="molecule type" value="Genomic_DNA"/>
</dbReference>
<sequence length="152" mass="17294">MTRKPTPEVTPADYQALSDFRYLLRCFLEFSEKAAREAGIQPRQHQALLAIKAFEQPVTIGILAERLRIRHHSAVELVDRLVEAGLVVRVQDTNDNRKVILHLTARAEAYLKELSAVHLDELSRIEPVLTRILTHGKGRYSRAEGRRHDPAA</sequence>
<dbReference type="Proteomes" id="UP001595583">
    <property type="component" value="Unassembled WGS sequence"/>
</dbReference>
<dbReference type="InterPro" id="IPR000835">
    <property type="entry name" value="HTH_MarR-typ"/>
</dbReference>
<dbReference type="SUPFAM" id="SSF46785">
    <property type="entry name" value="Winged helix' DNA-binding domain"/>
    <property type="match status" value="1"/>
</dbReference>
<dbReference type="PANTHER" id="PTHR33164:SF43">
    <property type="entry name" value="HTH-TYPE TRANSCRIPTIONAL REPRESSOR YETL"/>
    <property type="match status" value="1"/>
</dbReference>
<evidence type="ECO:0000313" key="2">
    <source>
        <dbReference type="EMBL" id="MFC3205115.1"/>
    </source>
</evidence>
<accession>A0ABV7K4Z6</accession>
<protein>
    <submittedName>
        <fullName evidence="2">MarR family winged helix-turn-helix transcriptional regulator</fullName>
    </submittedName>
</protein>
<dbReference type="RefSeq" id="WP_378218279.1">
    <property type="nucleotide sequence ID" value="NZ_JBHRTK010000002.1"/>
</dbReference>
<dbReference type="InterPro" id="IPR036388">
    <property type="entry name" value="WH-like_DNA-bd_sf"/>
</dbReference>
<dbReference type="PANTHER" id="PTHR33164">
    <property type="entry name" value="TRANSCRIPTIONAL REGULATOR, MARR FAMILY"/>
    <property type="match status" value="1"/>
</dbReference>
<feature type="domain" description="HTH marR-type" evidence="1">
    <location>
        <begin position="1"/>
        <end position="134"/>
    </location>
</feature>
<dbReference type="SMART" id="SM00347">
    <property type="entry name" value="HTH_MARR"/>
    <property type="match status" value="1"/>
</dbReference>
<dbReference type="InterPro" id="IPR039422">
    <property type="entry name" value="MarR/SlyA-like"/>
</dbReference>
<name>A0ABV7K4Z6_9HYPH</name>
<keyword evidence="3" id="KW-1185">Reference proteome</keyword>
<proteinExistence type="predicted"/>
<dbReference type="PROSITE" id="PS50995">
    <property type="entry name" value="HTH_MARR_2"/>
    <property type="match status" value="1"/>
</dbReference>
<dbReference type="Pfam" id="PF12802">
    <property type="entry name" value="MarR_2"/>
    <property type="match status" value="1"/>
</dbReference>
<reference evidence="3" key="1">
    <citation type="journal article" date="2019" name="Int. J. Syst. Evol. Microbiol.">
        <title>The Global Catalogue of Microorganisms (GCM) 10K type strain sequencing project: providing services to taxonomists for standard genome sequencing and annotation.</title>
        <authorList>
            <consortium name="The Broad Institute Genomics Platform"/>
            <consortium name="The Broad Institute Genome Sequencing Center for Infectious Disease"/>
            <person name="Wu L."/>
            <person name="Ma J."/>
        </authorList>
    </citation>
    <scope>NUCLEOTIDE SEQUENCE [LARGE SCALE GENOMIC DNA]</scope>
    <source>
        <strain evidence="3">KCTC 52165</strain>
    </source>
</reference>
<dbReference type="InterPro" id="IPR036390">
    <property type="entry name" value="WH_DNA-bd_sf"/>
</dbReference>
<gene>
    <name evidence="2" type="ORF">ACFOHJ_02740</name>
</gene>
<evidence type="ECO:0000259" key="1">
    <source>
        <dbReference type="PROSITE" id="PS50995"/>
    </source>
</evidence>
<organism evidence="2 3">
    <name type="scientific">Aquamicrobium soli</name>
    <dbReference type="NCBI Taxonomy" id="1811518"/>
    <lineage>
        <taxon>Bacteria</taxon>
        <taxon>Pseudomonadati</taxon>
        <taxon>Pseudomonadota</taxon>
        <taxon>Alphaproteobacteria</taxon>
        <taxon>Hyphomicrobiales</taxon>
        <taxon>Phyllobacteriaceae</taxon>
        <taxon>Aquamicrobium</taxon>
    </lineage>
</organism>
<evidence type="ECO:0000313" key="3">
    <source>
        <dbReference type="Proteomes" id="UP001595583"/>
    </source>
</evidence>
<comment type="caution">
    <text evidence="2">The sequence shown here is derived from an EMBL/GenBank/DDBJ whole genome shotgun (WGS) entry which is preliminary data.</text>
</comment>